<keyword evidence="2" id="KW-1185">Reference proteome</keyword>
<dbReference type="OrthoDB" id="6214536at2"/>
<evidence type="ECO:0008006" key="3">
    <source>
        <dbReference type="Google" id="ProtNLM"/>
    </source>
</evidence>
<reference evidence="1 2" key="1">
    <citation type="submission" date="2016-05" db="EMBL/GenBank/DDBJ databases">
        <title>Genomic Taxonomy of the Vibrionaceae.</title>
        <authorList>
            <person name="Gomez-Gil B."/>
            <person name="Enciso-Ibarra J."/>
        </authorList>
    </citation>
    <scope>NUCLEOTIDE SEQUENCE [LARGE SCALE GENOMIC DNA]</scope>
    <source>
        <strain evidence="1 2">CAIM 1920</strain>
    </source>
</reference>
<gene>
    <name evidence="1" type="ORF">A8L45_06165</name>
</gene>
<sequence>MRICAVDLKSNEANICLLELNQGMFEVPECRTRKMTIADASNAEEMRHFQRTFAKLMEDYKVEKIVVRERPMKGKFAGSAIGFKIEAALQLLDNIDCEILTAADMKQSLKRSPVDVSMKEVGLKQFQEQAFMTACAYLNQ</sequence>
<dbReference type="RefSeq" id="WP_068900287.1">
    <property type="nucleotide sequence ID" value="NZ_JBHUIF010000015.1"/>
</dbReference>
<organism evidence="1 2">
    <name type="scientific">Veronia pacifica</name>
    <dbReference type="NCBI Taxonomy" id="1080227"/>
    <lineage>
        <taxon>Bacteria</taxon>
        <taxon>Pseudomonadati</taxon>
        <taxon>Pseudomonadota</taxon>
        <taxon>Gammaproteobacteria</taxon>
        <taxon>Vibrionales</taxon>
        <taxon>Vibrionaceae</taxon>
        <taxon>Veronia</taxon>
    </lineage>
</organism>
<accession>A0A1C3EMU4</accession>
<dbReference type="Proteomes" id="UP000094936">
    <property type="component" value="Unassembled WGS sequence"/>
</dbReference>
<dbReference type="AlphaFoldDB" id="A0A1C3EMU4"/>
<dbReference type="STRING" id="1080227.A8L45_06165"/>
<dbReference type="InterPro" id="IPR021378">
    <property type="entry name" value="DUF3010"/>
</dbReference>
<evidence type="ECO:0000313" key="2">
    <source>
        <dbReference type="Proteomes" id="UP000094936"/>
    </source>
</evidence>
<name>A0A1C3EMU4_9GAMM</name>
<comment type="caution">
    <text evidence="1">The sequence shown here is derived from an EMBL/GenBank/DDBJ whole genome shotgun (WGS) entry which is preliminary data.</text>
</comment>
<protein>
    <recommendedName>
        <fullName evidence="3">DUF3010 domain-containing protein</fullName>
    </recommendedName>
</protein>
<dbReference type="Pfam" id="PF11215">
    <property type="entry name" value="DUF3010"/>
    <property type="match status" value="1"/>
</dbReference>
<evidence type="ECO:0000313" key="1">
    <source>
        <dbReference type="EMBL" id="ODA34551.1"/>
    </source>
</evidence>
<dbReference type="EMBL" id="LYBM01000007">
    <property type="protein sequence ID" value="ODA34551.1"/>
    <property type="molecule type" value="Genomic_DNA"/>
</dbReference>
<proteinExistence type="predicted"/>